<feature type="chain" id="PRO_5004709669" description="DUF3298 domain-containing protein" evidence="1">
    <location>
        <begin position="24"/>
        <end position="295"/>
    </location>
</feature>
<reference evidence="3 4" key="1">
    <citation type="submission" date="2013-10" db="EMBL/GenBank/DDBJ databases">
        <title>The Genome Sequence of Acinetobacter nectaris CIP 110549.</title>
        <authorList>
            <consortium name="The Broad Institute Genomics Platform"/>
            <consortium name="The Broad Institute Genome Sequencing Center for Infectious Disease"/>
            <person name="Cerqueira G."/>
            <person name="Feldgarden M."/>
            <person name="Courvalin P."/>
            <person name="Grillot-Courvalin C."/>
            <person name="Clermont D."/>
            <person name="Rocha E."/>
            <person name="Yoon E.-J."/>
            <person name="Nemec A."/>
            <person name="Young S.K."/>
            <person name="Zeng Q."/>
            <person name="Gargeya S."/>
            <person name="Fitzgerald M."/>
            <person name="Abouelleil A."/>
            <person name="Alvarado L."/>
            <person name="Berlin A.M."/>
            <person name="Chapman S.B."/>
            <person name="Gainer-Dewar J."/>
            <person name="Goldberg J."/>
            <person name="Gnerre S."/>
            <person name="Griggs A."/>
            <person name="Gujja S."/>
            <person name="Hansen M."/>
            <person name="Howarth C."/>
            <person name="Imamovic A."/>
            <person name="Ireland A."/>
            <person name="Larimer J."/>
            <person name="McCowan C."/>
            <person name="Murphy C."/>
            <person name="Pearson M."/>
            <person name="Poon T.W."/>
            <person name="Priest M."/>
            <person name="Roberts A."/>
            <person name="Saif S."/>
            <person name="Shea T."/>
            <person name="Sykes S."/>
            <person name="Wortman J."/>
            <person name="Nusbaum C."/>
            <person name="Birren B."/>
        </authorList>
    </citation>
    <scope>NUCLEOTIDE SEQUENCE [LARGE SCALE GENOMIC DNA]</scope>
    <source>
        <strain evidence="3 4">CIP 110549</strain>
    </source>
</reference>
<dbReference type="STRING" id="1392540.P256_01192"/>
<dbReference type="AlphaFoldDB" id="V2TSV2"/>
<keyword evidence="1" id="KW-0732">Signal</keyword>
<dbReference type="InterPro" id="IPR037126">
    <property type="entry name" value="PdaC/RsiV-like_sf"/>
</dbReference>
<evidence type="ECO:0000313" key="4">
    <source>
        <dbReference type="Proteomes" id="UP000023785"/>
    </source>
</evidence>
<keyword evidence="4" id="KW-1185">Reference proteome</keyword>
<evidence type="ECO:0000256" key="1">
    <source>
        <dbReference type="SAM" id="SignalP"/>
    </source>
</evidence>
<evidence type="ECO:0000259" key="2">
    <source>
        <dbReference type="Pfam" id="PF11738"/>
    </source>
</evidence>
<dbReference type="PATRIC" id="fig|1392540.3.peg.1159"/>
<name>V2TSV2_9GAMM</name>
<dbReference type="OrthoDB" id="8610451at2"/>
<dbReference type="Pfam" id="PF11738">
    <property type="entry name" value="DUF3298"/>
    <property type="match status" value="1"/>
</dbReference>
<dbReference type="PROSITE" id="PS51257">
    <property type="entry name" value="PROKAR_LIPOPROTEIN"/>
    <property type="match status" value="1"/>
</dbReference>
<dbReference type="Proteomes" id="UP000023785">
    <property type="component" value="Unassembled WGS sequence"/>
</dbReference>
<dbReference type="InterPro" id="IPR021729">
    <property type="entry name" value="DUF3298"/>
</dbReference>
<comment type="caution">
    <text evidence="3">The sequence shown here is derived from an EMBL/GenBank/DDBJ whole genome shotgun (WGS) entry which is preliminary data.</text>
</comment>
<feature type="domain" description="DUF3298" evidence="2">
    <location>
        <begin position="202"/>
        <end position="280"/>
    </location>
</feature>
<accession>V2TSV2</accession>
<dbReference type="EMBL" id="AYER01000003">
    <property type="protein sequence ID" value="ESK40737.1"/>
    <property type="molecule type" value="Genomic_DNA"/>
</dbReference>
<proteinExistence type="predicted"/>
<dbReference type="eggNOG" id="ENOG5032SQ9">
    <property type="taxonomic scope" value="Bacteria"/>
</dbReference>
<dbReference type="Gene3D" id="3.90.640.20">
    <property type="entry name" value="Heat-shock cognate protein, ATPase"/>
    <property type="match status" value="1"/>
</dbReference>
<dbReference type="HOGENOM" id="CLU_081196_0_0_6"/>
<evidence type="ECO:0000313" key="3">
    <source>
        <dbReference type="EMBL" id="ESK40737.1"/>
    </source>
</evidence>
<organism evidence="3 4">
    <name type="scientific">Acinetobacter nectaris CIP 110549</name>
    <dbReference type="NCBI Taxonomy" id="1392540"/>
    <lineage>
        <taxon>Bacteria</taxon>
        <taxon>Pseudomonadati</taxon>
        <taxon>Pseudomonadota</taxon>
        <taxon>Gammaproteobacteria</taxon>
        <taxon>Moraxellales</taxon>
        <taxon>Moraxellaceae</taxon>
        <taxon>Acinetobacter</taxon>
    </lineage>
</organism>
<feature type="signal peptide" evidence="1">
    <location>
        <begin position="1"/>
        <end position="23"/>
    </location>
</feature>
<protein>
    <recommendedName>
        <fullName evidence="2">DUF3298 domain-containing protein</fullName>
    </recommendedName>
</protein>
<sequence length="295" mass="33215">MHSSKIKLFYLSCFILGSTFIMAGCQKNESHHTEAQAASQPITQPAEITFNGQITTFPISLNNCSGNNCPEFSVKRLQSNFKFIDQTIEQASLDQLKQILDSSDATPSMNKAVASTVQQSQDSYVEQVQQYADAFMSLDQELKKLSANGNISLHIEPKIIKQTPQMVVVQLSTDSFLGGAHGSASQQYFNFNLKTKQQLQLSDILEQGKEKELEKLAHDQFEKWIKRENLADSISDYEEAWAFKLSNNFYFNDKGLVLQYGEYEIGPYVVGMPSFTIGYEQLVGVVKPNYLPKNM</sequence>
<gene>
    <name evidence="3" type="ORF">P256_01192</name>
</gene>
<dbReference type="Gene3D" id="3.30.565.40">
    <property type="entry name" value="Fervidobacterium nodosum Rt17-B1 like"/>
    <property type="match status" value="1"/>
</dbReference>